<evidence type="ECO:0000313" key="2">
    <source>
        <dbReference type="EMBL" id="HGY55311.1"/>
    </source>
</evidence>
<dbReference type="Gene3D" id="3.40.50.1110">
    <property type="entry name" value="SGNH hydrolase"/>
    <property type="match status" value="1"/>
</dbReference>
<dbReference type="PROSITE" id="PS51257">
    <property type="entry name" value="PROKAR_LIPOPROTEIN"/>
    <property type="match status" value="1"/>
</dbReference>
<dbReference type="EMBL" id="DRQG01000061">
    <property type="protein sequence ID" value="HGY55311.1"/>
    <property type="molecule type" value="Genomic_DNA"/>
</dbReference>
<gene>
    <name evidence="2" type="ORF">ENK44_06410</name>
</gene>
<feature type="chain" id="PRO_5031471858" description="SGNH/GDSL hydrolase family protein" evidence="1">
    <location>
        <begin position="24"/>
        <end position="452"/>
    </location>
</feature>
<dbReference type="InterPro" id="IPR036514">
    <property type="entry name" value="SGNH_hydro_sf"/>
</dbReference>
<dbReference type="InterPro" id="IPR001087">
    <property type="entry name" value="GDSL"/>
</dbReference>
<sequence length="452" mass="49608">MKWYKTVFAAAAVFILTAGCKFDAPVSNPNTVTPNEKLLFSRFVALGDNIVAGYQNAALTDSLQRYSFVNLMARQAEAENFVQPLLGYPGLGSESLAGFGVLELKYLDDPKTPDTIIPDPVIMPVPFSDYPDFDPFDPYLTEEIKLHPLPYNNLGIPGILLEDVLVALDKLRSRSHSQMIDVVLRNPAAGDLTPFEQARAFVPSLIVCWAGMYDVLGYALYKVPGTKLTEPTPPAEFAEHFSSLMDSLQSIRGAGLIVGNVPDILDMPYFNTVGPFVIDTVTNTPYLDESGNKVPLIGVNPETDIVLFPAKNATRQGYGIPIGILNGNGEALDEDFILTPDEQDLIRQAIEGYNTAIDTITRNKEIALVDMYSFFKQIKDGYAYAGFTFTAEPITGGFYSLDGVHPSVLGNALIANEWLSKINKTLRTGNFFVSIPLVNVVQLMSDLQPQNR</sequence>
<organism evidence="2">
    <name type="scientific">Caldithrix abyssi</name>
    <dbReference type="NCBI Taxonomy" id="187145"/>
    <lineage>
        <taxon>Bacteria</taxon>
        <taxon>Pseudomonadati</taxon>
        <taxon>Calditrichota</taxon>
        <taxon>Calditrichia</taxon>
        <taxon>Calditrichales</taxon>
        <taxon>Calditrichaceae</taxon>
        <taxon>Caldithrix</taxon>
    </lineage>
</organism>
<evidence type="ECO:0000256" key="1">
    <source>
        <dbReference type="SAM" id="SignalP"/>
    </source>
</evidence>
<proteinExistence type="predicted"/>
<reference evidence="2" key="1">
    <citation type="journal article" date="2020" name="mSystems">
        <title>Genome- and Community-Level Interaction Insights into Carbon Utilization and Element Cycling Functions of Hydrothermarchaeota in Hydrothermal Sediment.</title>
        <authorList>
            <person name="Zhou Z."/>
            <person name="Liu Y."/>
            <person name="Xu W."/>
            <person name="Pan J."/>
            <person name="Luo Z.H."/>
            <person name="Li M."/>
        </authorList>
    </citation>
    <scope>NUCLEOTIDE SEQUENCE [LARGE SCALE GENOMIC DNA]</scope>
    <source>
        <strain evidence="2">HyVt-577</strain>
    </source>
</reference>
<keyword evidence="1" id="KW-0732">Signal</keyword>
<evidence type="ECO:0008006" key="3">
    <source>
        <dbReference type="Google" id="ProtNLM"/>
    </source>
</evidence>
<dbReference type="AlphaFoldDB" id="A0A7V4TZL9"/>
<dbReference type="Pfam" id="PF00657">
    <property type="entry name" value="Lipase_GDSL"/>
    <property type="match status" value="1"/>
</dbReference>
<dbReference type="SUPFAM" id="SSF52266">
    <property type="entry name" value="SGNH hydrolase"/>
    <property type="match status" value="1"/>
</dbReference>
<dbReference type="Proteomes" id="UP000885779">
    <property type="component" value="Unassembled WGS sequence"/>
</dbReference>
<accession>A0A7V4TZL9</accession>
<name>A0A7V4TZL9_CALAY</name>
<protein>
    <recommendedName>
        <fullName evidence="3">SGNH/GDSL hydrolase family protein</fullName>
    </recommendedName>
</protein>
<comment type="caution">
    <text evidence="2">The sequence shown here is derived from an EMBL/GenBank/DDBJ whole genome shotgun (WGS) entry which is preliminary data.</text>
</comment>
<feature type="signal peptide" evidence="1">
    <location>
        <begin position="1"/>
        <end position="23"/>
    </location>
</feature>
<dbReference type="GO" id="GO:0016788">
    <property type="term" value="F:hydrolase activity, acting on ester bonds"/>
    <property type="evidence" value="ECO:0007669"/>
    <property type="project" value="InterPro"/>
</dbReference>